<proteinExistence type="predicted"/>
<feature type="compositionally biased region" description="Basic and acidic residues" evidence="1">
    <location>
        <begin position="67"/>
        <end position="85"/>
    </location>
</feature>
<keyword evidence="4" id="KW-1185">Reference proteome</keyword>
<comment type="caution">
    <text evidence="3">The sequence shown here is derived from an EMBL/GenBank/DDBJ whole genome shotgun (WGS) entry which is preliminary data.</text>
</comment>
<name>A0ABT7GNC3_9ACTN</name>
<evidence type="ECO:0008006" key="5">
    <source>
        <dbReference type="Google" id="ProtNLM"/>
    </source>
</evidence>
<evidence type="ECO:0000313" key="4">
    <source>
        <dbReference type="Proteomes" id="UP001223390"/>
    </source>
</evidence>
<feature type="chain" id="PRO_5046390763" description="Lipoprotein" evidence="2">
    <location>
        <begin position="34"/>
        <end position="153"/>
    </location>
</feature>
<feature type="region of interest" description="Disordered" evidence="1">
    <location>
        <begin position="66"/>
        <end position="85"/>
    </location>
</feature>
<dbReference type="RefSeq" id="WP_285340577.1">
    <property type="nucleotide sequence ID" value="NZ_JASITI010000003.1"/>
</dbReference>
<evidence type="ECO:0000256" key="1">
    <source>
        <dbReference type="SAM" id="MobiDB-lite"/>
    </source>
</evidence>
<organism evidence="3 4">
    <name type="scientific">Streptomyces katrae</name>
    <dbReference type="NCBI Taxonomy" id="68223"/>
    <lineage>
        <taxon>Bacteria</taxon>
        <taxon>Bacillati</taxon>
        <taxon>Actinomycetota</taxon>
        <taxon>Actinomycetes</taxon>
        <taxon>Kitasatosporales</taxon>
        <taxon>Streptomycetaceae</taxon>
        <taxon>Streptomyces</taxon>
    </lineage>
</organism>
<accession>A0ABT7GNC3</accession>
<sequence length="153" mass="16254">MTLFPYRPGALLLALSAALFPLVASSVPAAALADPVPRWPLHHHGHHHHTAEEITTFLTAFYGDHGPSARDRSQRISQQLKEKQAHSPDADVVLCAQGTPRDIAVGPATVAQAAGVGWATVTTTWDSGATDTFTAYVRLDSRPIALDDVICAG</sequence>
<evidence type="ECO:0000256" key="2">
    <source>
        <dbReference type="SAM" id="SignalP"/>
    </source>
</evidence>
<dbReference type="Proteomes" id="UP001223390">
    <property type="component" value="Unassembled WGS sequence"/>
</dbReference>
<gene>
    <name evidence="3" type="ORF">QEZ40_003471</name>
</gene>
<protein>
    <recommendedName>
        <fullName evidence="5">Lipoprotein</fullName>
    </recommendedName>
</protein>
<evidence type="ECO:0000313" key="3">
    <source>
        <dbReference type="EMBL" id="MDK9494836.1"/>
    </source>
</evidence>
<keyword evidence="2" id="KW-0732">Signal</keyword>
<dbReference type="EMBL" id="JASITI010000003">
    <property type="protein sequence ID" value="MDK9494836.1"/>
    <property type="molecule type" value="Genomic_DNA"/>
</dbReference>
<feature type="signal peptide" evidence="2">
    <location>
        <begin position="1"/>
        <end position="33"/>
    </location>
</feature>
<reference evidence="3 4" key="1">
    <citation type="submission" date="2023-05" db="EMBL/GenBank/DDBJ databases">
        <title>Sequencing and Assembly of Streptomyces sp. NP73.</title>
        <authorList>
            <person name="Konwar A.N."/>
            <person name="Saikia K."/>
            <person name="Thakur D."/>
        </authorList>
    </citation>
    <scope>NUCLEOTIDE SEQUENCE [LARGE SCALE GENOMIC DNA]</scope>
    <source>
        <strain evidence="3 4">NP73</strain>
    </source>
</reference>